<proteinExistence type="predicted"/>
<dbReference type="EMBL" id="BK014849">
    <property type="protein sequence ID" value="DAD78632.1"/>
    <property type="molecule type" value="Genomic_DNA"/>
</dbReference>
<sequence length="89" mass="10311">MLDKNNLIALAKQVARADRSAPVSYSFNGENFSYAEMNEALRRELNEYVGTNADYRKNKEILFEVIEQTIDDVLPKKVERTYSQFAETK</sequence>
<reference evidence="1" key="1">
    <citation type="journal article" date="2021" name="Proc. Natl. Acad. Sci. U.S.A.">
        <title>A Catalog of Tens of Thousands of Viruses from Human Metagenomes Reveals Hidden Associations with Chronic Diseases.</title>
        <authorList>
            <person name="Tisza M.J."/>
            <person name="Buck C.B."/>
        </authorList>
    </citation>
    <scope>NUCLEOTIDE SEQUENCE</scope>
    <source>
        <strain evidence="1">CtB3v5</strain>
    </source>
</reference>
<protein>
    <submittedName>
        <fullName evidence="1">Major capsid protein</fullName>
    </submittedName>
</protein>
<accession>A0A8S5M8Z3</accession>
<organism evidence="1">
    <name type="scientific">Siphoviridae sp. ctB3v5</name>
    <dbReference type="NCBI Taxonomy" id="2826186"/>
    <lineage>
        <taxon>Viruses</taxon>
        <taxon>Duplodnaviria</taxon>
        <taxon>Heunggongvirae</taxon>
        <taxon>Uroviricota</taxon>
        <taxon>Caudoviricetes</taxon>
    </lineage>
</organism>
<evidence type="ECO:0000313" key="1">
    <source>
        <dbReference type="EMBL" id="DAD78632.1"/>
    </source>
</evidence>
<name>A0A8S5M8Z3_9CAUD</name>